<dbReference type="RefSeq" id="WP_240100607.1">
    <property type="nucleotide sequence ID" value="NZ_JAJSON010000030.1"/>
</dbReference>
<evidence type="ECO:0000313" key="2">
    <source>
        <dbReference type="EMBL" id="MCG9973214.1"/>
    </source>
</evidence>
<name>A0A9X2A7E4_9FLAO</name>
<gene>
    <name evidence="2" type="ORF">LU635_16300</name>
</gene>
<evidence type="ECO:0000313" key="3">
    <source>
        <dbReference type="Proteomes" id="UP001139344"/>
    </source>
</evidence>
<proteinExistence type="predicted"/>
<keyword evidence="3" id="KW-1185">Reference proteome</keyword>
<dbReference type="Proteomes" id="UP001139344">
    <property type="component" value="Unassembled WGS sequence"/>
</dbReference>
<comment type="caution">
    <text evidence="2">The sequence shown here is derived from an EMBL/GenBank/DDBJ whole genome shotgun (WGS) entry which is preliminary data.</text>
</comment>
<evidence type="ECO:0000256" key="1">
    <source>
        <dbReference type="SAM" id="MobiDB-lite"/>
    </source>
</evidence>
<feature type="region of interest" description="Disordered" evidence="1">
    <location>
        <begin position="1"/>
        <end position="20"/>
    </location>
</feature>
<feature type="compositionally biased region" description="Basic and acidic residues" evidence="1">
    <location>
        <begin position="9"/>
        <end position="20"/>
    </location>
</feature>
<protein>
    <submittedName>
        <fullName evidence="2">Uncharacterized protein</fullName>
    </submittedName>
</protein>
<dbReference type="EMBL" id="JAJSON010000030">
    <property type="protein sequence ID" value="MCG9973214.1"/>
    <property type="molecule type" value="Genomic_DNA"/>
</dbReference>
<organism evidence="2 3">
    <name type="scientific">Christiangramia crocea</name>
    <dbReference type="NCBI Taxonomy" id="2904124"/>
    <lineage>
        <taxon>Bacteria</taxon>
        <taxon>Pseudomonadati</taxon>
        <taxon>Bacteroidota</taxon>
        <taxon>Flavobacteriia</taxon>
        <taxon>Flavobacteriales</taxon>
        <taxon>Flavobacteriaceae</taxon>
        <taxon>Christiangramia</taxon>
    </lineage>
</organism>
<dbReference type="AlphaFoldDB" id="A0A9X2A7E4"/>
<accession>A0A9X2A7E4</accession>
<sequence length="53" mass="6244">MTRTIDGNEITRNEEKRNRTLYTRQKDGSKILKLNIEVEKSDEVFPDSQVVTF</sequence>
<reference evidence="2" key="1">
    <citation type="submission" date="2021-12" db="EMBL/GenBank/DDBJ databases">
        <title>Description of Gramella crocea sp. nov., a new bacterium isolated from activated sludge.</title>
        <authorList>
            <person name="Zhang X."/>
        </authorList>
    </citation>
    <scope>NUCLEOTIDE SEQUENCE</scope>
    <source>
        <strain evidence="2">YB25</strain>
    </source>
</reference>